<comment type="caution">
    <text evidence="1">The sequence shown here is derived from an EMBL/GenBank/DDBJ whole genome shotgun (WGS) entry which is preliminary data.</text>
</comment>
<evidence type="ECO:0000313" key="2">
    <source>
        <dbReference type="Proteomes" id="UP001288620"/>
    </source>
</evidence>
<dbReference type="RefSeq" id="WP_322542209.1">
    <property type="nucleotide sequence ID" value="NZ_JAOBTT010000001.1"/>
</dbReference>
<dbReference type="PROSITE" id="PS51257">
    <property type="entry name" value="PROKAR_LIPOPROTEIN"/>
    <property type="match status" value="1"/>
</dbReference>
<organism evidence="1 2">
    <name type="scientific">Pantoea eucrina</name>
    <dbReference type="NCBI Taxonomy" id="472693"/>
    <lineage>
        <taxon>Bacteria</taxon>
        <taxon>Pseudomonadati</taxon>
        <taxon>Pseudomonadota</taxon>
        <taxon>Gammaproteobacteria</taxon>
        <taxon>Enterobacterales</taxon>
        <taxon>Erwiniaceae</taxon>
        <taxon>Pantoea</taxon>
    </lineage>
</organism>
<sequence>MNKYIVVSLAVLISACATKQYPQSANVTSEEALAFDCPALQQEIARQHSIQEEIKQTGEFDGRTVLGFLADFGVGNGLAKSSATQKAQNRLMQLESLRAVKCSQQAK</sequence>
<accession>A0ABU5LEQ8</accession>
<evidence type="ECO:0000313" key="1">
    <source>
        <dbReference type="EMBL" id="MDZ7278201.1"/>
    </source>
</evidence>
<dbReference type="EMBL" id="JAOBTT010000001">
    <property type="protein sequence ID" value="MDZ7278201.1"/>
    <property type="molecule type" value="Genomic_DNA"/>
</dbReference>
<evidence type="ECO:0008006" key="3">
    <source>
        <dbReference type="Google" id="ProtNLM"/>
    </source>
</evidence>
<protein>
    <recommendedName>
        <fullName evidence="3">Lipoprotein</fullName>
    </recommendedName>
</protein>
<reference evidence="2" key="1">
    <citation type="submission" date="2023-07" db="EMBL/GenBank/DDBJ databases">
        <title>Structural and functional analysis of rice phyllospheric bacteria for their antimicrobial properties and defense elicitation against blast disease.</title>
        <authorList>
            <person name="Sahu K.P."/>
            <person name="Asharani P."/>
            <person name="Kumar M."/>
            <person name="Reddy B."/>
            <person name="Kumar A."/>
        </authorList>
    </citation>
    <scope>NUCLEOTIDE SEQUENCE [LARGE SCALE GENOMIC DNA]</scope>
    <source>
        <strain evidence="2">OsEp_Plm_30P10</strain>
    </source>
</reference>
<keyword evidence="2" id="KW-1185">Reference proteome</keyword>
<name>A0ABU5LEQ8_9GAMM</name>
<proteinExistence type="predicted"/>
<dbReference type="Proteomes" id="UP001288620">
    <property type="component" value="Unassembled WGS sequence"/>
</dbReference>
<gene>
    <name evidence="1" type="ORF">N4G40_07930</name>
</gene>